<name>A0ABS9Z8P0_9HYPH</name>
<feature type="domain" description="TauD/TfdA-like" evidence="2">
    <location>
        <begin position="93"/>
        <end position="301"/>
    </location>
</feature>
<dbReference type="Proteomes" id="UP001139104">
    <property type="component" value="Unassembled WGS sequence"/>
</dbReference>
<dbReference type="Gene3D" id="3.60.130.10">
    <property type="entry name" value="Clavaminate synthase-like"/>
    <property type="match status" value="1"/>
</dbReference>
<comment type="caution">
    <text evidence="3">The sequence shown here is derived from an EMBL/GenBank/DDBJ whole genome shotgun (WGS) entry which is preliminary data.</text>
</comment>
<keyword evidence="1" id="KW-0560">Oxidoreductase</keyword>
<evidence type="ECO:0000313" key="4">
    <source>
        <dbReference type="Proteomes" id="UP001139104"/>
    </source>
</evidence>
<accession>A0ABS9Z8P0</accession>
<evidence type="ECO:0000313" key="3">
    <source>
        <dbReference type="EMBL" id="MCI4684023.1"/>
    </source>
</evidence>
<proteinExistence type="predicted"/>
<dbReference type="GO" id="GO:0051213">
    <property type="term" value="F:dioxygenase activity"/>
    <property type="evidence" value="ECO:0007669"/>
    <property type="project" value="UniProtKB-KW"/>
</dbReference>
<dbReference type="EMBL" id="JAIVFP010000001">
    <property type="protein sequence ID" value="MCI4684023.1"/>
    <property type="molecule type" value="Genomic_DNA"/>
</dbReference>
<evidence type="ECO:0000259" key="2">
    <source>
        <dbReference type="Pfam" id="PF02668"/>
    </source>
</evidence>
<dbReference type="Pfam" id="PF02668">
    <property type="entry name" value="TauD"/>
    <property type="match status" value="1"/>
</dbReference>
<dbReference type="InterPro" id="IPR003819">
    <property type="entry name" value="TauD/TfdA-like"/>
</dbReference>
<sequence>MSAIAYKEEPPTGDRWSPAVFSLEDSDSWRRWRQFKLGRVEAALGCAPTTIENPRAVSQAERKSLLAQVAATNFALYQWRAAAPDENALDEWLLAFTNSFGLRAREDHRSANGNGVVRIEVAREGGRAGYIPYTDLRIAWHTDGYYNYHGPANCVRGMILHCAAAASEGGENRVLDHELAYLRLRDADEQALRLLIRPDAMTIPEATDESGRFRATNSGPVFFLDNSGALTMRYTARKKFVEWRDEETRAAADLLLSLIDADPLVSRVRLAPGQGLLCNNVLHDRTAFRNDENSWRRLCRIRFHNRIDMN</sequence>
<dbReference type="InterPro" id="IPR042098">
    <property type="entry name" value="TauD-like_sf"/>
</dbReference>
<dbReference type="SUPFAM" id="SSF51197">
    <property type="entry name" value="Clavaminate synthase-like"/>
    <property type="match status" value="1"/>
</dbReference>
<dbReference type="RefSeq" id="WP_243067938.1">
    <property type="nucleotide sequence ID" value="NZ_JAIVFK010000063.1"/>
</dbReference>
<organism evidence="3 4">
    <name type="scientific">Candidatus Rhodoblastus alkanivorans</name>
    <dbReference type="NCBI Taxonomy" id="2954117"/>
    <lineage>
        <taxon>Bacteria</taxon>
        <taxon>Pseudomonadati</taxon>
        <taxon>Pseudomonadota</taxon>
        <taxon>Alphaproteobacteria</taxon>
        <taxon>Hyphomicrobiales</taxon>
        <taxon>Rhodoblastaceae</taxon>
        <taxon>Rhodoblastus</taxon>
    </lineage>
</organism>
<protein>
    <submittedName>
        <fullName evidence="3">TauD/TfdA family dioxygenase</fullName>
    </submittedName>
</protein>
<reference evidence="3" key="1">
    <citation type="journal article" date="2022" name="ISME J.">
        <title>Identification of active gaseous-alkane degraders at natural gas seeps.</title>
        <authorList>
            <person name="Farhan Ul Haque M."/>
            <person name="Hernandez M."/>
            <person name="Crombie A.T."/>
            <person name="Murrell J.C."/>
        </authorList>
    </citation>
    <scope>NUCLEOTIDE SEQUENCE</scope>
    <source>
        <strain evidence="3">PC2</strain>
    </source>
</reference>
<keyword evidence="4" id="KW-1185">Reference proteome</keyword>
<gene>
    <name evidence="3" type="ORF">K2U94_14860</name>
</gene>
<keyword evidence="3" id="KW-0223">Dioxygenase</keyword>
<evidence type="ECO:0000256" key="1">
    <source>
        <dbReference type="ARBA" id="ARBA00023002"/>
    </source>
</evidence>